<protein>
    <recommendedName>
        <fullName evidence="3">Rna-directed dna polymerase from mobile element jockey-like</fullName>
    </recommendedName>
</protein>
<evidence type="ECO:0000313" key="2">
    <source>
        <dbReference type="Proteomes" id="UP001333110"/>
    </source>
</evidence>
<gene>
    <name evidence="1" type="ORF">QYF61_007509</name>
</gene>
<accession>A0AAN7S9R0</accession>
<evidence type="ECO:0008006" key="3">
    <source>
        <dbReference type="Google" id="ProtNLM"/>
    </source>
</evidence>
<dbReference type="PANTHER" id="PTHR33332">
    <property type="entry name" value="REVERSE TRANSCRIPTASE DOMAIN-CONTAINING PROTEIN"/>
    <property type="match status" value="1"/>
</dbReference>
<organism evidence="1 2">
    <name type="scientific">Mycteria americana</name>
    <name type="common">Wood stork</name>
    <dbReference type="NCBI Taxonomy" id="33587"/>
    <lineage>
        <taxon>Eukaryota</taxon>
        <taxon>Metazoa</taxon>
        <taxon>Chordata</taxon>
        <taxon>Craniata</taxon>
        <taxon>Vertebrata</taxon>
        <taxon>Euteleostomi</taxon>
        <taxon>Archelosauria</taxon>
        <taxon>Archosauria</taxon>
        <taxon>Dinosauria</taxon>
        <taxon>Saurischia</taxon>
        <taxon>Theropoda</taxon>
        <taxon>Coelurosauria</taxon>
        <taxon>Aves</taxon>
        <taxon>Neognathae</taxon>
        <taxon>Neoaves</taxon>
        <taxon>Aequornithes</taxon>
        <taxon>Ciconiiformes</taxon>
        <taxon>Ciconiidae</taxon>
        <taxon>Mycteria</taxon>
    </lineage>
</organism>
<proteinExistence type="predicted"/>
<comment type="caution">
    <text evidence="1">The sequence shown here is derived from an EMBL/GenBank/DDBJ whole genome shotgun (WGS) entry which is preliminary data.</text>
</comment>
<dbReference type="EMBL" id="JAUNZN010000003">
    <property type="protein sequence ID" value="KAK4823861.1"/>
    <property type="molecule type" value="Genomic_DNA"/>
</dbReference>
<evidence type="ECO:0000313" key="1">
    <source>
        <dbReference type="EMBL" id="KAK4823861.1"/>
    </source>
</evidence>
<keyword evidence="2" id="KW-1185">Reference proteome</keyword>
<dbReference type="PRINTS" id="PR01345">
    <property type="entry name" value="CERVTRCPTASE"/>
</dbReference>
<reference evidence="1 2" key="1">
    <citation type="journal article" date="2023" name="J. Hered.">
        <title>Chromosome-level genome of the wood stork (Mycteria americana) provides insight into avian chromosome evolution.</title>
        <authorList>
            <person name="Flamio R. Jr."/>
            <person name="Ramstad K.M."/>
        </authorList>
    </citation>
    <scope>NUCLEOTIDE SEQUENCE [LARGE SCALE GENOMIC DNA]</scope>
    <source>
        <strain evidence="1">JAX WOST 10</strain>
    </source>
</reference>
<sequence length="78" mass="8773">MPEGCAAIQRNLDRLEKWVARNLVQFNKGKCKVLHLGRNNPRHQYILGAVQLGGSFAEKDLGVPVDTKFIDQLRLEGT</sequence>
<dbReference type="AlphaFoldDB" id="A0AAN7S9R0"/>
<name>A0AAN7S9R0_MYCAM</name>
<dbReference type="Proteomes" id="UP001333110">
    <property type="component" value="Unassembled WGS sequence"/>
</dbReference>